<dbReference type="WBParaSite" id="ALUE_0002021001-mRNA-1">
    <property type="protein sequence ID" value="ALUE_0002021001-mRNA-1"/>
    <property type="gene ID" value="ALUE_0002021001"/>
</dbReference>
<name>A0A0M3IN82_ASCLU</name>
<evidence type="ECO:0000313" key="2">
    <source>
        <dbReference type="Proteomes" id="UP000036681"/>
    </source>
</evidence>
<evidence type="ECO:0000313" key="3">
    <source>
        <dbReference type="WBParaSite" id="ALUE_0002021001-mRNA-1"/>
    </source>
</evidence>
<proteinExistence type="predicted"/>
<dbReference type="Proteomes" id="UP000036681">
    <property type="component" value="Unplaced"/>
</dbReference>
<accession>A0A0M3IN82</accession>
<dbReference type="AlphaFoldDB" id="A0A0M3IN82"/>
<keyword evidence="2" id="KW-1185">Reference proteome</keyword>
<feature type="chain" id="PRO_5005657097" evidence="1">
    <location>
        <begin position="23"/>
        <end position="265"/>
    </location>
</feature>
<keyword evidence="1" id="KW-0732">Signal</keyword>
<evidence type="ECO:0000256" key="1">
    <source>
        <dbReference type="SAM" id="SignalP"/>
    </source>
</evidence>
<reference evidence="3" key="1">
    <citation type="submission" date="2017-02" db="UniProtKB">
        <authorList>
            <consortium name="WormBaseParasite"/>
        </authorList>
    </citation>
    <scope>IDENTIFICATION</scope>
</reference>
<organism evidence="2 3">
    <name type="scientific">Ascaris lumbricoides</name>
    <name type="common">Giant roundworm</name>
    <dbReference type="NCBI Taxonomy" id="6252"/>
    <lineage>
        <taxon>Eukaryota</taxon>
        <taxon>Metazoa</taxon>
        <taxon>Ecdysozoa</taxon>
        <taxon>Nematoda</taxon>
        <taxon>Chromadorea</taxon>
        <taxon>Rhabditida</taxon>
        <taxon>Spirurina</taxon>
        <taxon>Ascaridomorpha</taxon>
        <taxon>Ascaridoidea</taxon>
        <taxon>Ascarididae</taxon>
        <taxon>Ascaris</taxon>
    </lineage>
</organism>
<feature type="signal peptide" evidence="1">
    <location>
        <begin position="1"/>
        <end position="22"/>
    </location>
</feature>
<sequence length="265" mass="30125">MYCGVVSVVWLSWMLGLRIVDAERCLSCATKEAVTVSNSTQQHLTKSLRIDKSDVTEMYCGVVSVVWLSWMLGLRIVDAERCLSCATKEAVTNWNKFMKYRLLDSRTGTLLDEHPCENPSYVQCENPCYIFQITGKLRSGEDNQLFALAQGCSSGLFDEIPSDYKCIDRDIPMRGRGGYFTLKAKYCFCWGDVCTEYNEIWMKHNPNPISIHNPRPNEMQPIASDYSLNQHNYAYHAAATSSSTIDPITLTYHIVIIVFLGYIFV</sequence>
<protein>
    <submittedName>
        <fullName evidence="3">Uncharacterized protein</fullName>
    </submittedName>
</protein>